<feature type="region of interest" description="Disordered" evidence="1">
    <location>
        <begin position="454"/>
        <end position="545"/>
    </location>
</feature>
<dbReference type="EMBL" id="CAXAMM010025780">
    <property type="protein sequence ID" value="CAK9057610.1"/>
    <property type="molecule type" value="Genomic_DNA"/>
</dbReference>
<organism evidence="2 3">
    <name type="scientific">Durusdinium trenchii</name>
    <dbReference type="NCBI Taxonomy" id="1381693"/>
    <lineage>
        <taxon>Eukaryota</taxon>
        <taxon>Sar</taxon>
        <taxon>Alveolata</taxon>
        <taxon>Dinophyceae</taxon>
        <taxon>Suessiales</taxon>
        <taxon>Symbiodiniaceae</taxon>
        <taxon>Durusdinium</taxon>
    </lineage>
</organism>
<dbReference type="Proteomes" id="UP001642464">
    <property type="component" value="Unassembled WGS sequence"/>
</dbReference>
<name>A0ABP0N1D7_9DINO</name>
<keyword evidence="3" id="KW-1185">Reference proteome</keyword>
<sequence>MERLRVAHESSTAEEASQQEIVYGWNYCPAGLLMDPSTRHLLPPSRCYYDFLHILNSNGIVCLEITLFWTAVQKHTPLKLADLEAFVQSGFEFKKALNMGPAKVRKLFDPKLMDKHTYGGDAGQTVLALFILDFFAETVLFGVERLEPFLESFRCLAATCRWYFRFKAKRFNHIAHKSSFLIEKISQHLSAFVKCYSSQLVRPKHHFQFHAAEGMDTQEQVLDCWTLERKHRAYKDVAPLFPGNKTFESSALAKLLMVQEQQLSVLKSEPYLETSKEDPSMAMALGCARVLAGNALHSHCQTFCVGDICMFDDSPSQACRICGCLLVEWPQSLQRLDAVLVVQCMVNFWRKWVDIITQNGRLEYKHLRANLTMVLCEKEIEETTMRFTSEILPLDVWKQRGFDTEAVKRGKKDVHPLLGEVYAVPLKTVSKGYIKQRVEEMLCKFEADARKKAGCSKGQKALKDGEVSADSTNGAEAVEDDSMKALEWMSGSPQKRAASEMEPERSEVPAPEEESNEDAKRRKKNNQQIQKLAKKALAKENLPPKSVEELQDALGEVEKMEDECQVGSKVLGPTKALSSLSFGDKELSMYVKDWKNVASRAQRMVKLISKAK</sequence>
<evidence type="ECO:0000313" key="2">
    <source>
        <dbReference type="EMBL" id="CAK9057610.1"/>
    </source>
</evidence>
<protein>
    <submittedName>
        <fullName evidence="2">Uncharacterized protein</fullName>
    </submittedName>
</protein>
<gene>
    <name evidence="2" type="ORF">SCF082_LOCUS30882</name>
</gene>
<evidence type="ECO:0000256" key="1">
    <source>
        <dbReference type="SAM" id="MobiDB-lite"/>
    </source>
</evidence>
<accession>A0ABP0N1D7</accession>
<evidence type="ECO:0000313" key="3">
    <source>
        <dbReference type="Proteomes" id="UP001642464"/>
    </source>
</evidence>
<reference evidence="2 3" key="1">
    <citation type="submission" date="2024-02" db="EMBL/GenBank/DDBJ databases">
        <authorList>
            <person name="Chen Y."/>
            <person name="Shah S."/>
            <person name="Dougan E. K."/>
            <person name="Thang M."/>
            <person name="Chan C."/>
        </authorList>
    </citation>
    <scope>NUCLEOTIDE SEQUENCE [LARGE SCALE GENOMIC DNA]</scope>
</reference>
<feature type="compositionally biased region" description="Basic and acidic residues" evidence="1">
    <location>
        <begin position="497"/>
        <end position="507"/>
    </location>
</feature>
<comment type="caution">
    <text evidence="2">The sequence shown here is derived from an EMBL/GenBank/DDBJ whole genome shotgun (WGS) entry which is preliminary data.</text>
</comment>
<proteinExistence type="predicted"/>